<organism evidence="2 3">
    <name type="scientific">Litoribaculum gwangyangense</name>
    <dbReference type="NCBI Taxonomy" id="1130722"/>
    <lineage>
        <taxon>Bacteria</taxon>
        <taxon>Pseudomonadati</taxon>
        <taxon>Bacteroidota</taxon>
        <taxon>Flavobacteriia</taxon>
        <taxon>Flavobacteriales</taxon>
        <taxon>Flavobacteriaceae</taxon>
        <taxon>Litoribaculum</taxon>
    </lineage>
</organism>
<evidence type="ECO:0008006" key="4">
    <source>
        <dbReference type="Google" id="ProtNLM"/>
    </source>
</evidence>
<evidence type="ECO:0000256" key="1">
    <source>
        <dbReference type="SAM" id="SignalP"/>
    </source>
</evidence>
<gene>
    <name evidence="2" type="ORF">GCM10023330_02960</name>
</gene>
<accession>A0ABP9BUJ8</accession>
<evidence type="ECO:0000313" key="2">
    <source>
        <dbReference type="EMBL" id="GAA4800729.1"/>
    </source>
</evidence>
<protein>
    <recommendedName>
        <fullName evidence="4">Aspartyl-tRNA synthetase</fullName>
    </recommendedName>
</protein>
<dbReference type="EMBL" id="BAABJW010000001">
    <property type="protein sequence ID" value="GAA4800729.1"/>
    <property type="molecule type" value="Genomic_DNA"/>
</dbReference>
<name>A0ABP9BUJ8_9FLAO</name>
<keyword evidence="1" id="KW-0732">Signal</keyword>
<feature type="signal peptide" evidence="1">
    <location>
        <begin position="1"/>
        <end position="19"/>
    </location>
</feature>
<dbReference type="Proteomes" id="UP001501433">
    <property type="component" value="Unassembled WGS sequence"/>
</dbReference>
<dbReference type="Pfam" id="PF20113">
    <property type="entry name" value="DUF6503"/>
    <property type="match status" value="1"/>
</dbReference>
<sequence length="240" mass="28032">MKTYFLIFCLFLVNSCCFSQDITGEQLLDKAIAYHDPEGNWKTFNGTLFITMETPNSGKRDSEVTINLPESYFKLISKRDSLITTHTSDKGACIITKSDSLRIAKQTTKPNRSHCETTELYKNYYTYLYGLPMKLKDPGTNISDKVETKRFKGKDYLTFRVDYDSEVGSDVWCFYFNPTTYAMEIYQFFRTDEQGNIKPDSGEYILLKDEALINHIKMPKIRTWYYNKDDKYLGTDLLMQ</sequence>
<reference evidence="3" key="1">
    <citation type="journal article" date="2019" name="Int. J. Syst. Evol. Microbiol.">
        <title>The Global Catalogue of Microorganisms (GCM) 10K type strain sequencing project: providing services to taxonomists for standard genome sequencing and annotation.</title>
        <authorList>
            <consortium name="The Broad Institute Genomics Platform"/>
            <consortium name="The Broad Institute Genome Sequencing Center for Infectious Disease"/>
            <person name="Wu L."/>
            <person name="Ma J."/>
        </authorList>
    </citation>
    <scope>NUCLEOTIDE SEQUENCE [LARGE SCALE GENOMIC DNA]</scope>
    <source>
        <strain evidence="3">JCM 18325</strain>
    </source>
</reference>
<comment type="caution">
    <text evidence="2">The sequence shown here is derived from an EMBL/GenBank/DDBJ whole genome shotgun (WGS) entry which is preliminary data.</text>
</comment>
<feature type="chain" id="PRO_5046377761" description="Aspartyl-tRNA synthetase" evidence="1">
    <location>
        <begin position="20"/>
        <end position="240"/>
    </location>
</feature>
<keyword evidence="3" id="KW-1185">Reference proteome</keyword>
<dbReference type="InterPro" id="IPR045444">
    <property type="entry name" value="DUF6503"/>
</dbReference>
<dbReference type="RefSeq" id="WP_345275163.1">
    <property type="nucleotide sequence ID" value="NZ_BAABJW010000001.1"/>
</dbReference>
<evidence type="ECO:0000313" key="3">
    <source>
        <dbReference type="Proteomes" id="UP001501433"/>
    </source>
</evidence>
<proteinExistence type="predicted"/>